<feature type="non-terminal residue" evidence="4">
    <location>
        <position position="306"/>
    </location>
</feature>
<dbReference type="PANTHER" id="PTHR24112:SF9">
    <property type="entry name" value="PROTEIN PHOSPHATASE 1 REGULATORY SUBUNIT 37"/>
    <property type="match status" value="1"/>
</dbReference>
<keyword evidence="2" id="KW-0677">Repeat</keyword>
<comment type="similarity">
    <text evidence="3">Belongs to the PPP1R37 family.</text>
</comment>
<evidence type="ECO:0000313" key="5">
    <source>
        <dbReference type="Proteomes" id="UP001194580"/>
    </source>
</evidence>
<dbReference type="Gene3D" id="3.80.10.10">
    <property type="entry name" value="Ribonuclease Inhibitor"/>
    <property type="match status" value="1"/>
</dbReference>
<dbReference type="SUPFAM" id="SSF52047">
    <property type="entry name" value="RNI-like"/>
    <property type="match status" value="1"/>
</dbReference>
<keyword evidence="5" id="KW-1185">Reference proteome</keyword>
<dbReference type="PANTHER" id="PTHR24112">
    <property type="entry name" value="LEUCINE-RICH REPEAT, ISOFORM F-RELATED"/>
    <property type="match status" value="1"/>
</dbReference>
<evidence type="ECO:0000313" key="4">
    <source>
        <dbReference type="EMBL" id="KAG0248556.1"/>
    </source>
</evidence>
<feature type="non-terminal residue" evidence="4">
    <location>
        <position position="1"/>
    </location>
</feature>
<evidence type="ECO:0000256" key="2">
    <source>
        <dbReference type="ARBA" id="ARBA00022737"/>
    </source>
</evidence>
<organism evidence="4 5">
    <name type="scientific">Linnemannia exigua</name>
    <dbReference type="NCBI Taxonomy" id="604196"/>
    <lineage>
        <taxon>Eukaryota</taxon>
        <taxon>Fungi</taxon>
        <taxon>Fungi incertae sedis</taxon>
        <taxon>Mucoromycota</taxon>
        <taxon>Mortierellomycotina</taxon>
        <taxon>Mortierellomycetes</taxon>
        <taxon>Mortierellales</taxon>
        <taxon>Mortierellaceae</taxon>
        <taxon>Linnemannia</taxon>
    </lineage>
</organism>
<dbReference type="EMBL" id="JAAAIL010004031">
    <property type="protein sequence ID" value="KAG0248556.1"/>
    <property type="molecule type" value="Genomic_DNA"/>
</dbReference>
<proteinExistence type="inferred from homology"/>
<dbReference type="SMART" id="SM00368">
    <property type="entry name" value="LRR_RI"/>
    <property type="match status" value="2"/>
</dbReference>
<keyword evidence="1" id="KW-0433">Leucine-rich repeat</keyword>
<comment type="caution">
    <text evidence="4">The sequence shown here is derived from an EMBL/GenBank/DDBJ whole genome shotgun (WGS) entry which is preliminary data.</text>
</comment>
<reference evidence="4" key="1">
    <citation type="journal article" date="2020" name="Fungal Divers.">
        <title>Resolving the Mortierellaceae phylogeny through synthesis of multi-gene phylogenetics and phylogenomics.</title>
        <authorList>
            <person name="Vandepol N."/>
            <person name="Liber J."/>
            <person name="Desiro A."/>
            <person name="Na H."/>
            <person name="Kennedy M."/>
            <person name="Barry K."/>
            <person name="Grigoriev I.V."/>
            <person name="Miller A.N."/>
            <person name="O'Donnell K."/>
            <person name="Stajich J.E."/>
            <person name="Bonito G."/>
        </authorList>
    </citation>
    <scope>NUCLEOTIDE SEQUENCE</scope>
    <source>
        <strain evidence="4">NRRL 28262</strain>
    </source>
</reference>
<evidence type="ECO:0000256" key="1">
    <source>
        <dbReference type="ARBA" id="ARBA00022614"/>
    </source>
</evidence>
<sequence length="306" mass="33973">LAKVQESSAGDFTDIESQASVTQQDLANYLCDVEGLEGLELRQLESFLKTSEEGNLLGNLYRMTTSDGHVKWVCRDHYRASYQEKHTQELRDVVNLRRGEFDEQLGRITITLESSFAATEFYNAVKQAKGVLELNVNLNWSCVKGDFEALRNVFKSGVSILRLCLQDFKPSILQSISSQYEALFRIGELPHMKLLHVVLPENTVKLPNFKSKRPSLLCKLSVNLNSVSLGEKENRVLAETLKTNSTLTSLNLRDSKIGDNGARALAEALMANSTLTTLDLNTNLIGDNGAKTLAEALKTNSTLTTL</sequence>
<dbReference type="InterPro" id="IPR032675">
    <property type="entry name" value="LRR_dom_sf"/>
</dbReference>
<dbReference type="InterPro" id="IPR001611">
    <property type="entry name" value="Leu-rich_rpt"/>
</dbReference>
<gene>
    <name evidence="4" type="ORF">BGZ95_008005</name>
</gene>
<protein>
    <submittedName>
        <fullName evidence="4">Uncharacterized protein</fullName>
    </submittedName>
</protein>
<dbReference type="InterPro" id="IPR051279">
    <property type="entry name" value="PP1-Reg/Actin-Interact_Protein"/>
</dbReference>
<dbReference type="Pfam" id="PF13516">
    <property type="entry name" value="LRR_6"/>
    <property type="match status" value="2"/>
</dbReference>
<dbReference type="Proteomes" id="UP001194580">
    <property type="component" value="Unassembled WGS sequence"/>
</dbReference>
<name>A0AAD4CZV3_9FUNG</name>
<accession>A0AAD4CZV3</accession>
<evidence type="ECO:0000256" key="3">
    <source>
        <dbReference type="ARBA" id="ARBA00038315"/>
    </source>
</evidence>
<dbReference type="AlphaFoldDB" id="A0AAD4CZV3"/>